<protein>
    <submittedName>
        <fullName evidence="2">ALMS1 protein</fullName>
    </submittedName>
</protein>
<evidence type="ECO:0000256" key="1">
    <source>
        <dbReference type="SAM" id="MobiDB-lite"/>
    </source>
</evidence>
<feature type="non-terminal residue" evidence="2">
    <location>
        <position position="1179"/>
    </location>
</feature>
<comment type="caution">
    <text evidence="2">The sequence shown here is derived from an EMBL/GenBank/DDBJ whole genome shotgun (WGS) entry which is preliminary data.</text>
</comment>
<gene>
    <name evidence="2" type="primary">Alms1_1</name>
    <name evidence="2" type="ORF">CHLAEN_R13695</name>
</gene>
<feature type="compositionally biased region" description="Polar residues" evidence="1">
    <location>
        <begin position="1"/>
        <end position="13"/>
    </location>
</feature>
<proteinExistence type="predicted"/>
<keyword evidence="3" id="KW-1185">Reference proteome</keyword>
<feature type="region of interest" description="Disordered" evidence="1">
    <location>
        <begin position="206"/>
        <end position="251"/>
    </location>
</feature>
<dbReference type="GO" id="GO:0008017">
    <property type="term" value="F:microtubule binding"/>
    <property type="evidence" value="ECO:0007669"/>
    <property type="project" value="TreeGrafter"/>
</dbReference>
<feature type="compositionally biased region" description="Polar residues" evidence="1">
    <location>
        <begin position="802"/>
        <end position="811"/>
    </location>
</feature>
<dbReference type="OrthoDB" id="6163239at2759"/>
<dbReference type="PANTHER" id="PTHR21553">
    <property type="entry name" value="ALMS1-RELATED"/>
    <property type="match status" value="1"/>
</dbReference>
<organism evidence="2 3">
    <name type="scientific">Chloroceryle aenea</name>
    <name type="common">American pygmy kingfisher</name>
    <dbReference type="NCBI Taxonomy" id="176938"/>
    <lineage>
        <taxon>Eukaryota</taxon>
        <taxon>Metazoa</taxon>
        <taxon>Chordata</taxon>
        <taxon>Craniata</taxon>
        <taxon>Vertebrata</taxon>
        <taxon>Euteleostomi</taxon>
        <taxon>Archelosauria</taxon>
        <taxon>Archosauria</taxon>
        <taxon>Dinosauria</taxon>
        <taxon>Saurischia</taxon>
        <taxon>Theropoda</taxon>
        <taxon>Coelurosauria</taxon>
        <taxon>Aves</taxon>
        <taxon>Neognathae</taxon>
        <taxon>Neoaves</taxon>
        <taxon>Telluraves</taxon>
        <taxon>Coraciimorphae</taxon>
        <taxon>Coraciiformes</taxon>
        <taxon>Cerylidae</taxon>
        <taxon>Chloroceryle</taxon>
    </lineage>
</organism>
<dbReference type="PANTHER" id="PTHR21553:SF22">
    <property type="entry name" value="CENTROSOME-ASSOCIATED PROTEIN ALMS1"/>
    <property type="match status" value="1"/>
</dbReference>
<feature type="region of interest" description="Disordered" evidence="1">
    <location>
        <begin position="881"/>
        <end position="924"/>
    </location>
</feature>
<evidence type="ECO:0000313" key="3">
    <source>
        <dbReference type="Proteomes" id="UP000579406"/>
    </source>
</evidence>
<feature type="region of interest" description="Disordered" evidence="1">
    <location>
        <begin position="1"/>
        <end position="74"/>
    </location>
</feature>
<feature type="non-terminal residue" evidence="2">
    <location>
        <position position="1"/>
    </location>
</feature>
<feature type="region of interest" description="Disordered" evidence="1">
    <location>
        <begin position="788"/>
        <end position="844"/>
    </location>
</feature>
<feature type="region of interest" description="Disordered" evidence="1">
    <location>
        <begin position="295"/>
        <end position="333"/>
    </location>
</feature>
<dbReference type="AlphaFoldDB" id="A0A7K9U839"/>
<feature type="compositionally biased region" description="Basic and acidic residues" evidence="1">
    <location>
        <begin position="1004"/>
        <end position="1018"/>
    </location>
</feature>
<name>A0A7K9U839_9AVES</name>
<feature type="region of interest" description="Disordered" evidence="1">
    <location>
        <begin position="1145"/>
        <end position="1179"/>
    </location>
</feature>
<feature type="region of interest" description="Disordered" evidence="1">
    <location>
        <begin position="1068"/>
        <end position="1112"/>
    </location>
</feature>
<evidence type="ECO:0000313" key="2">
    <source>
        <dbReference type="EMBL" id="NXI56934.1"/>
    </source>
</evidence>
<dbReference type="GO" id="GO:0005813">
    <property type="term" value="C:centrosome"/>
    <property type="evidence" value="ECO:0007669"/>
    <property type="project" value="TreeGrafter"/>
</dbReference>
<dbReference type="GO" id="GO:0046599">
    <property type="term" value="P:regulation of centriole replication"/>
    <property type="evidence" value="ECO:0007669"/>
    <property type="project" value="TreeGrafter"/>
</dbReference>
<feature type="compositionally biased region" description="Polar residues" evidence="1">
    <location>
        <begin position="888"/>
        <end position="901"/>
    </location>
</feature>
<feature type="compositionally biased region" description="Basic and acidic residues" evidence="1">
    <location>
        <begin position="238"/>
        <end position="251"/>
    </location>
</feature>
<dbReference type="GO" id="GO:0005814">
    <property type="term" value="C:centriole"/>
    <property type="evidence" value="ECO:0007669"/>
    <property type="project" value="TreeGrafter"/>
</dbReference>
<feature type="region of interest" description="Disordered" evidence="1">
    <location>
        <begin position="1004"/>
        <end position="1037"/>
    </location>
</feature>
<dbReference type="EMBL" id="VWZY01009156">
    <property type="protein sequence ID" value="NXI56934.1"/>
    <property type="molecule type" value="Genomic_DNA"/>
</dbReference>
<feature type="compositionally biased region" description="Polar residues" evidence="1">
    <location>
        <begin position="1069"/>
        <end position="1080"/>
    </location>
</feature>
<dbReference type="GO" id="GO:0005829">
    <property type="term" value="C:cytosol"/>
    <property type="evidence" value="ECO:0007669"/>
    <property type="project" value="TreeGrafter"/>
</dbReference>
<dbReference type="Proteomes" id="UP000579406">
    <property type="component" value="Unassembled WGS sequence"/>
</dbReference>
<feature type="compositionally biased region" description="Basic and acidic residues" evidence="1">
    <location>
        <begin position="21"/>
        <end position="31"/>
    </location>
</feature>
<feature type="region of interest" description="Disordered" evidence="1">
    <location>
        <begin position="731"/>
        <end position="776"/>
    </location>
</feature>
<feature type="compositionally biased region" description="Polar residues" evidence="1">
    <location>
        <begin position="757"/>
        <end position="771"/>
    </location>
</feature>
<accession>A0A7K9U839</accession>
<feature type="compositionally biased region" description="Basic and acidic residues" evidence="1">
    <location>
        <begin position="1150"/>
        <end position="1162"/>
    </location>
</feature>
<sequence length="1179" mass="128279">ESLDSIPSVTGGFQSVLPKASADRSEARGTGENDDSCSGDSLAARVKSLLRNGSPVAHTAPALKRAGEEERKSRVWAKLKLTRQSQESLSDWNQEDQGKIEEIKAELLLRAKKSTSAKDLQIAASEAASDYSLHLEQAVEHFKAPTDQRFQSDQHTPASRMKELVESSLGEAVSFHRADPSNCCLLKETQLKSLSTVPSPVCSRHRTAATSRSDSAAELHPLLQEEQDTRAVRSAAASDRHTESHLAAEKKLPLDACPEDIMKQITSITFSSRKRLQSPLASVALGSSLSGDALDGIMPLEPDSASTEEESHGKQRWGGSKTSSPLSPNAIASPAEKVRLYHVPADRNRAGTYQETDCLSAQGSVSVHADGKQTLSTKKLGVLPRDEPELGKPSASPVGLDCGTRFSQETNRWNELLLISSSQQEKSSPARHIQLCESLAASDPAVQADLLKGHIKLGEEEKKSPSDKVPLIWEEAAREQTGMSQHSPAYEMLSTTAVSPSLPTKKALSCVHITLSSKCNNSELHSDVNAEYEMRSRDKPEVNTQPPSLNTPEALIEAVSKVAAADLIPGDQRSSSFPSAVSLADPSLVLSSVPGTAGQELPLQSNERPQLTVGSGGCSLKKLCNSEGPAKTGKTTSDATTQITTESPEKITFSAEIYLNSQAHQNTLPQSALQAARGLPHKTTPSLDKISSFTRQADQPILLPYKPSGSSGLYYVPYLKPGPKMPPLLVSFSAGSNDAPPPRSPGNVLGLRDDNPPDTTASKNKGISSQRAKAKLAWAEEQMIPLEASSERAAHSKPVKTTHPTFKSSRFSLRGPTPFSESSSPSPSEPSEDSCGVGPSRPSSSAVLWNWKKTPRHHHLFSAHPTKGGEHEFFPLAAEADDSRSEDLNGSTPLGNQTSGQELLRGGRRESDQKAAGNSSPCNRTARLSETVEKDLPWRQSSHSGGSLAELWVKFLECQKRHQHQDSQSRGELSLVERLDRLARVLQNPIKHTLIPAKSERALSERRIKERERKKEESLAGSTLEPHSTPLEDRPRITHDQNILVELRKSRSGEKIIHSTNPILEAQQYLESPSDTSSEARLSRDHGTTMSCSTSEWEVESAPQPEVSSSSISTIDTARLIRAFGHGRVRLSPRLSQLYWTINHQKKRSEKWEEGSGQREGVEYPEGASDRHRKRKEVQ</sequence>
<reference evidence="2 3" key="1">
    <citation type="submission" date="2019-09" db="EMBL/GenBank/DDBJ databases">
        <title>Bird 10,000 Genomes (B10K) Project - Family phase.</title>
        <authorList>
            <person name="Zhang G."/>
        </authorList>
    </citation>
    <scope>NUCLEOTIDE SEQUENCE [LARGE SCALE GENOMIC DNA]</scope>
    <source>
        <strain evidence="2">B10K-DU-001-61</strain>
        <tissue evidence="2">Muscle</tissue>
    </source>
</reference>